<dbReference type="OrthoDB" id="5234017at2759"/>
<organism evidence="2 3">
    <name type="scientific">Fusarium duplospermum</name>
    <dbReference type="NCBI Taxonomy" id="1325734"/>
    <lineage>
        <taxon>Eukaryota</taxon>
        <taxon>Fungi</taxon>
        <taxon>Dikarya</taxon>
        <taxon>Ascomycota</taxon>
        <taxon>Pezizomycotina</taxon>
        <taxon>Sordariomycetes</taxon>
        <taxon>Hypocreomycetidae</taxon>
        <taxon>Hypocreales</taxon>
        <taxon>Nectriaceae</taxon>
        <taxon>Fusarium</taxon>
        <taxon>Fusarium solani species complex</taxon>
    </lineage>
</organism>
<feature type="compositionally biased region" description="Basic and acidic residues" evidence="1">
    <location>
        <begin position="121"/>
        <end position="162"/>
    </location>
</feature>
<feature type="compositionally biased region" description="Basic and acidic residues" evidence="1">
    <location>
        <begin position="401"/>
        <end position="412"/>
    </location>
</feature>
<protein>
    <submittedName>
        <fullName evidence="2">Uncharacterized protein</fullName>
    </submittedName>
</protein>
<gene>
    <name evidence="2" type="ORF">CEP54_008177</name>
</gene>
<evidence type="ECO:0000256" key="1">
    <source>
        <dbReference type="SAM" id="MobiDB-lite"/>
    </source>
</evidence>
<keyword evidence="3" id="KW-1185">Reference proteome</keyword>
<dbReference type="Proteomes" id="UP000288168">
    <property type="component" value="Unassembled WGS sequence"/>
</dbReference>
<feature type="compositionally biased region" description="Basic and acidic residues" evidence="1">
    <location>
        <begin position="255"/>
        <end position="265"/>
    </location>
</feature>
<evidence type="ECO:0000313" key="3">
    <source>
        <dbReference type="Proteomes" id="UP000288168"/>
    </source>
</evidence>
<dbReference type="STRING" id="1325734.A0A428PX86"/>
<sequence length="502" mass="57358">MSEPEPLRLFDELKRKISEYDVIFGNILSPQAAHEKKTAAIRARITELWAQLPTIQPTEAWKVQEEIVELGGQLREAEMRHEGDLESGERSYRQHLEAAFDSLSDDLMKIMDLRPTFTEPGIREPRVPEPRVPEPSVREPSVREPGVREPSVRELNVREPSVREPSVQGPSVREPSARETSAREPRVREPIVQGPSVQGTKRTHDESTSVREPSAQGAKRTHDESTIPFRNKRRKLFRNKTEKTVRRTARTRRRRGEDDTLDQHNSEGITNPVPGDLYYAYRDRTNEWIPVVLLPMTNLEQAGISGTLESLGLANALPSCYERDEVTGEYTWGEGYKDGQPLVAEREFPVMYFDGRFPVRSPVGWVASEELREFNVATATFALVPHLRIIRKFLRKRDLGEPLDSDHERDGSPDEDESQHSAQNRPEQVVREPRGKRCRSSINTANINKQRIYYHGGSTVNTADVNKQRIYYSGGSTVNTTADTCARCYHIYRNTNSHRVNT</sequence>
<feature type="region of interest" description="Disordered" evidence="1">
    <location>
        <begin position="116"/>
        <end position="269"/>
    </location>
</feature>
<accession>A0A428PX86</accession>
<reference evidence="2 3" key="1">
    <citation type="submission" date="2017-06" db="EMBL/GenBank/DDBJ databases">
        <title>Comparative genomic analysis of Ambrosia Fusariam Clade fungi.</title>
        <authorList>
            <person name="Stajich J.E."/>
            <person name="Carrillo J."/>
            <person name="Kijimoto T."/>
            <person name="Eskalen A."/>
            <person name="O'Donnell K."/>
            <person name="Kasson M."/>
        </authorList>
    </citation>
    <scope>NUCLEOTIDE SEQUENCE [LARGE SCALE GENOMIC DNA]</scope>
    <source>
        <strain evidence="2 3">NRRL62584</strain>
    </source>
</reference>
<evidence type="ECO:0000313" key="2">
    <source>
        <dbReference type="EMBL" id="RSL57592.1"/>
    </source>
</evidence>
<feature type="region of interest" description="Disordered" evidence="1">
    <location>
        <begin position="401"/>
        <end position="438"/>
    </location>
</feature>
<dbReference type="AlphaFoldDB" id="A0A428PX86"/>
<comment type="caution">
    <text evidence="2">The sequence shown here is derived from an EMBL/GenBank/DDBJ whole genome shotgun (WGS) entry which is preliminary data.</text>
</comment>
<name>A0A428PX86_9HYPO</name>
<dbReference type="EMBL" id="NKCI01000080">
    <property type="protein sequence ID" value="RSL57592.1"/>
    <property type="molecule type" value="Genomic_DNA"/>
</dbReference>
<proteinExistence type="predicted"/>
<feature type="compositionally biased region" description="Basic and acidic residues" evidence="1">
    <location>
        <begin position="175"/>
        <end position="189"/>
    </location>
</feature>